<feature type="binding site" evidence="5">
    <location>
        <position position="42"/>
    </location>
    <ligand>
        <name>dimethylallyl diphosphate</name>
        <dbReference type="ChEBI" id="CHEBI:57623"/>
    </ligand>
</feature>
<feature type="binding site" evidence="5">
    <location>
        <position position="83"/>
    </location>
    <ligand>
        <name>dimethylallyl diphosphate</name>
        <dbReference type="ChEBI" id="CHEBI:57623"/>
    </ligand>
</feature>
<dbReference type="eggNOG" id="COG0761">
    <property type="taxonomic scope" value="Bacteria"/>
</dbReference>
<dbReference type="UniPathway" id="UPA00056">
    <property type="reaction ID" value="UER00097"/>
</dbReference>
<comment type="caution">
    <text evidence="5">Lacks conserved residue(s) required for the propagation of feature annotation.</text>
</comment>
<comment type="pathway">
    <text evidence="5">Isoprenoid biosynthesis; dimethylallyl diphosphate biosynthesis; dimethylallyl diphosphate from (2E)-4-hydroxy-3-methylbutenyl diphosphate: step 1/1.</text>
</comment>
<feature type="binding site" evidence="5">
    <location>
        <position position="234"/>
    </location>
    <ligand>
        <name>isopentenyl diphosphate</name>
        <dbReference type="ChEBI" id="CHEBI:128769"/>
    </ligand>
</feature>
<feature type="binding site" evidence="5">
    <location>
        <position position="232"/>
    </location>
    <ligand>
        <name>isopentenyl diphosphate</name>
        <dbReference type="ChEBI" id="CHEBI:128769"/>
    </ligand>
</feature>
<dbReference type="Pfam" id="PF02401">
    <property type="entry name" value="LYTB"/>
    <property type="match status" value="1"/>
</dbReference>
<feature type="binding site" evidence="5">
    <location>
        <position position="203"/>
    </location>
    <ligand>
        <name>[4Fe-4S] cluster</name>
        <dbReference type="ChEBI" id="CHEBI:49883"/>
    </ligand>
</feature>
<feature type="binding site" evidence="5">
    <location>
        <position position="133"/>
    </location>
    <ligand>
        <name>(2E)-4-hydroxy-3-methylbut-2-enyl diphosphate</name>
        <dbReference type="ChEBI" id="CHEBI:128753"/>
    </ligand>
</feature>
<keyword evidence="7" id="KW-1185">Reference proteome</keyword>
<feature type="binding site" evidence="5">
    <location>
        <position position="42"/>
    </location>
    <ligand>
        <name>isopentenyl diphosphate</name>
        <dbReference type="ChEBI" id="CHEBI:128769"/>
    </ligand>
</feature>
<feature type="binding site" evidence="5">
    <location>
        <position position="133"/>
    </location>
    <ligand>
        <name>isopentenyl diphosphate</name>
        <dbReference type="ChEBI" id="CHEBI:128769"/>
    </ligand>
</feature>
<dbReference type="Proteomes" id="UP000019260">
    <property type="component" value="Chromosome"/>
</dbReference>
<dbReference type="PANTHER" id="PTHR30426">
    <property type="entry name" value="4-HYDROXY-3-METHYLBUT-2-ENYL DIPHOSPHATE REDUCTASE"/>
    <property type="match status" value="1"/>
</dbReference>
<keyword evidence="2 5" id="KW-0479">Metal-binding</keyword>
<feature type="binding site" evidence="5">
    <location>
        <position position="276"/>
    </location>
    <ligand>
        <name>(2E)-4-hydroxy-3-methylbut-2-enyl diphosphate</name>
        <dbReference type="ChEBI" id="CHEBI:128753"/>
    </ligand>
</feature>
<name>W0GM11_9MOLU</name>
<dbReference type="GO" id="GO:0019288">
    <property type="term" value="P:isopentenyl diphosphate biosynthetic process, methylerythritol 4-phosphate pathway"/>
    <property type="evidence" value="ECO:0007669"/>
    <property type="project" value="UniProtKB-UniRule"/>
</dbReference>
<feature type="binding site" evidence="5">
    <location>
        <position position="174"/>
    </location>
    <ligand>
        <name>(2E)-4-hydroxy-3-methylbut-2-enyl diphosphate</name>
        <dbReference type="ChEBI" id="CHEBI:128753"/>
    </ligand>
</feature>
<keyword evidence="3 5" id="KW-0408">Iron</keyword>
<evidence type="ECO:0000313" key="6">
    <source>
        <dbReference type="EMBL" id="AHI58298.1"/>
    </source>
</evidence>
<evidence type="ECO:0000256" key="1">
    <source>
        <dbReference type="ARBA" id="ARBA00022485"/>
    </source>
</evidence>
<evidence type="ECO:0000313" key="7">
    <source>
        <dbReference type="Proteomes" id="UP000019260"/>
    </source>
</evidence>
<comment type="catalytic activity">
    <reaction evidence="5">
        <text>dimethylallyl diphosphate + 2 oxidized [2Fe-2S]-[ferredoxin] + H2O = (2E)-4-hydroxy-3-methylbut-2-enyl diphosphate + 2 reduced [2Fe-2S]-[ferredoxin] + 2 H(+)</text>
        <dbReference type="Rhea" id="RHEA:24825"/>
        <dbReference type="Rhea" id="RHEA-COMP:10000"/>
        <dbReference type="Rhea" id="RHEA-COMP:10001"/>
        <dbReference type="ChEBI" id="CHEBI:15377"/>
        <dbReference type="ChEBI" id="CHEBI:15378"/>
        <dbReference type="ChEBI" id="CHEBI:33737"/>
        <dbReference type="ChEBI" id="CHEBI:33738"/>
        <dbReference type="ChEBI" id="CHEBI:57623"/>
        <dbReference type="ChEBI" id="CHEBI:128753"/>
        <dbReference type="EC" id="1.17.7.4"/>
    </reaction>
</comment>
<gene>
    <name evidence="5" type="primary">ispH</name>
    <name evidence="6" type="ORF">P344_04880</name>
</gene>
<dbReference type="EC" id="1.17.7.4" evidence="5"/>
<comment type="catalytic activity">
    <reaction evidence="5">
        <text>isopentenyl diphosphate + 2 oxidized [2Fe-2S]-[ferredoxin] + H2O = (2E)-4-hydroxy-3-methylbut-2-enyl diphosphate + 2 reduced [2Fe-2S]-[ferredoxin] + 2 H(+)</text>
        <dbReference type="Rhea" id="RHEA:24488"/>
        <dbReference type="Rhea" id="RHEA-COMP:10000"/>
        <dbReference type="Rhea" id="RHEA-COMP:10001"/>
        <dbReference type="ChEBI" id="CHEBI:15377"/>
        <dbReference type="ChEBI" id="CHEBI:15378"/>
        <dbReference type="ChEBI" id="CHEBI:33737"/>
        <dbReference type="ChEBI" id="CHEBI:33738"/>
        <dbReference type="ChEBI" id="CHEBI:128753"/>
        <dbReference type="ChEBI" id="CHEBI:128769"/>
        <dbReference type="EC" id="1.17.7.4"/>
    </reaction>
</comment>
<dbReference type="KEGG" id="smia:P344_04880"/>
<dbReference type="Gene3D" id="3.40.1010.20">
    <property type="entry name" value="4-hydroxy-3-methylbut-2-enyl diphosphate reductase, catalytic domain"/>
    <property type="match status" value="2"/>
</dbReference>
<feature type="binding site" evidence="5">
    <location>
        <position position="83"/>
    </location>
    <ligand>
        <name>(2E)-4-hydroxy-3-methylbut-2-enyl diphosphate</name>
        <dbReference type="ChEBI" id="CHEBI:128753"/>
    </ligand>
</feature>
<evidence type="ECO:0000256" key="5">
    <source>
        <dbReference type="HAMAP-Rule" id="MF_00191"/>
    </source>
</evidence>
<dbReference type="GO" id="GO:0050992">
    <property type="term" value="P:dimethylallyl diphosphate biosynthetic process"/>
    <property type="evidence" value="ECO:0007669"/>
    <property type="project" value="UniProtKB-UniRule"/>
</dbReference>
<evidence type="ECO:0000256" key="4">
    <source>
        <dbReference type="ARBA" id="ARBA00023014"/>
    </source>
</evidence>
<dbReference type="GO" id="GO:0016114">
    <property type="term" value="P:terpenoid biosynthetic process"/>
    <property type="evidence" value="ECO:0007669"/>
    <property type="project" value="UniProtKB-UniRule"/>
</dbReference>
<keyword evidence="4 5" id="KW-0411">Iron-sulfur</keyword>
<feature type="binding site" evidence="5">
    <location>
        <position position="42"/>
    </location>
    <ligand>
        <name>(2E)-4-hydroxy-3-methylbut-2-enyl diphosphate</name>
        <dbReference type="ChEBI" id="CHEBI:128753"/>
    </ligand>
</feature>
<comment type="pathway">
    <text evidence="5">Isoprenoid biosynthesis; isopentenyl diphosphate biosynthesis via DXP pathway; isopentenyl diphosphate from 1-deoxy-D-xylulose 5-phosphate: step 6/6.</text>
</comment>
<dbReference type="PATRIC" id="fig|838561.3.peg.936"/>
<keyword evidence="5" id="KW-0560">Oxidoreductase</keyword>
<dbReference type="EMBL" id="CP006720">
    <property type="protein sequence ID" value="AHI58298.1"/>
    <property type="molecule type" value="Genomic_DNA"/>
</dbReference>
<feature type="binding site" evidence="5">
    <location>
        <position position="133"/>
    </location>
    <ligand>
        <name>dimethylallyl diphosphate</name>
        <dbReference type="ChEBI" id="CHEBI:57623"/>
    </ligand>
</feature>
<accession>W0GM11</accession>
<dbReference type="RefSeq" id="WP_025317568.1">
    <property type="nucleotide sequence ID" value="NZ_CP002082.1"/>
</dbReference>
<protein>
    <recommendedName>
        <fullName evidence="5">4-hydroxy-3-methylbut-2-enyl diphosphate reductase</fullName>
        <shortName evidence="5">HMBPP reductase</shortName>
        <ecNumber evidence="5">1.17.7.4</ecNumber>
    </recommendedName>
</protein>
<proteinExistence type="inferred from homology"/>
<keyword evidence="1 5" id="KW-0004">4Fe-4S</keyword>
<dbReference type="GO" id="GO:0051539">
    <property type="term" value="F:4 iron, 4 sulfur cluster binding"/>
    <property type="evidence" value="ECO:0007669"/>
    <property type="project" value="UniProtKB-UniRule"/>
</dbReference>
<evidence type="ECO:0000256" key="2">
    <source>
        <dbReference type="ARBA" id="ARBA00022723"/>
    </source>
</evidence>
<evidence type="ECO:0000256" key="3">
    <source>
        <dbReference type="ARBA" id="ARBA00023004"/>
    </source>
</evidence>
<dbReference type="HOGENOM" id="CLU_027486_0_0_14"/>
<keyword evidence="5" id="KW-0414">Isoprene biosynthesis</keyword>
<organism evidence="6 7">
    <name type="scientific">Spiroplasma mirum ATCC 29335</name>
    <dbReference type="NCBI Taxonomy" id="838561"/>
    <lineage>
        <taxon>Bacteria</taxon>
        <taxon>Bacillati</taxon>
        <taxon>Mycoplasmatota</taxon>
        <taxon>Mollicutes</taxon>
        <taxon>Entomoplasmatales</taxon>
        <taxon>Spiroplasmataceae</taxon>
        <taxon>Spiroplasma</taxon>
    </lineage>
</organism>
<dbReference type="GO" id="GO:0051745">
    <property type="term" value="F:4-hydroxy-3-methylbut-2-enyl diphosphate reductase activity"/>
    <property type="evidence" value="ECO:0007669"/>
    <property type="project" value="UniProtKB-UniRule"/>
</dbReference>
<dbReference type="Gene3D" id="3.40.50.11270">
    <property type="match status" value="1"/>
</dbReference>
<feature type="binding site" evidence="5">
    <location>
        <position position="105"/>
    </location>
    <ligand>
        <name>[4Fe-4S] cluster</name>
        <dbReference type="ChEBI" id="CHEBI:49883"/>
    </ligand>
</feature>
<feature type="binding site" evidence="5">
    <location>
        <position position="276"/>
    </location>
    <ligand>
        <name>dimethylallyl diphosphate</name>
        <dbReference type="ChEBI" id="CHEBI:57623"/>
    </ligand>
</feature>
<sequence>MNVIKVTPRGYCFGVIKSIKMAKDAIKNYPGQQIYMLGFLVHNHHVVNEITSLGIIPINDFKQDRLEILQTLPNNSVVVLSAHGSHEKIKDVALAKNITLVDTECEWVTATKDLIKEYLVKDYEIIFIGKDYHPETNAIMSIDPRIHLVTTLANVDKIIDKLDPRKPILVTNQTTLANVDIEEIVNKLKNIFGNRILFKNDLCNATLERQNAVLNLNPYEVQLLLVVGDERSNNTNKLVEMGENINIKSYRINDKNDINPAWLTSVTTVAVTAGASTPSLLQLEVIKYLENLP</sequence>
<comment type="function">
    <text evidence="5">Catalyzes the conversion of 1-hydroxy-2-methyl-2-(E)-butenyl 4-diphosphate (HMBPP) into a mixture of isopentenyl diphosphate (IPP) and dimethylallyl diphosphate (DMAPP). Acts in the terminal step of the DOXP/MEP pathway for isoprenoid precursor biosynthesis.</text>
</comment>
<feature type="active site" description="Proton donor" evidence="5">
    <location>
        <position position="135"/>
    </location>
</feature>
<dbReference type="GO" id="GO:0046872">
    <property type="term" value="F:metal ion binding"/>
    <property type="evidence" value="ECO:0007669"/>
    <property type="project" value="UniProtKB-KW"/>
</dbReference>
<dbReference type="NCBIfam" id="TIGR00216">
    <property type="entry name" value="ispH_lytB"/>
    <property type="match status" value="1"/>
</dbReference>
<feature type="binding site" evidence="5">
    <location>
        <position position="232"/>
    </location>
    <ligand>
        <name>dimethylallyl diphosphate</name>
        <dbReference type="ChEBI" id="CHEBI:57623"/>
    </ligand>
</feature>
<feature type="binding site" evidence="5">
    <location>
        <position position="234"/>
    </location>
    <ligand>
        <name>(2E)-4-hydroxy-3-methylbut-2-enyl diphosphate</name>
        <dbReference type="ChEBI" id="CHEBI:128753"/>
    </ligand>
</feature>
<dbReference type="UniPathway" id="UPA00059">
    <property type="reaction ID" value="UER00105"/>
</dbReference>
<reference evidence="6 7" key="1">
    <citation type="submission" date="2013-09" db="EMBL/GenBank/DDBJ databases">
        <title>Complete genome sequence of Spiroplasma mirum suckling mouse cataract agent.</title>
        <authorList>
            <person name="Landry C.A."/>
            <person name="Bastian F.O."/>
            <person name="Thune R.L."/>
        </authorList>
    </citation>
    <scope>NUCLEOTIDE SEQUENCE [LARGE SCALE GENOMIC DNA]</scope>
    <source>
        <strain evidence="6 7">SMCA</strain>
    </source>
</reference>
<dbReference type="AlphaFoldDB" id="W0GM11"/>
<dbReference type="CDD" id="cd13944">
    <property type="entry name" value="lytB_ispH"/>
    <property type="match status" value="1"/>
</dbReference>
<dbReference type="OrthoDB" id="9777362at2"/>
<comment type="cofactor">
    <cofactor evidence="5">
        <name>[4Fe-4S] cluster</name>
        <dbReference type="ChEBI" id="CHEBI:49883"/>
    </cofactor>
    <text evidence="5">Binds 1 [4Fe-4S] cluster per subunit.</text>
</comment>
<feature type="binding site" evidence="5">
    <location>
        <position position="276"/>
    </location>
    <ligand>
        <name>isopentenyl diphosphate</name>
        <dbReference type="ChEBI" id="CHEBI:128769"/>
    </ligand>
</feature>
<dbReference type="InterPro" id="IPR003451">
    <property type="entry name" value="LytB/IspH"/>
</dbReference>
<dbReference type="HAMAP" id="MF_00191">
    <property type="entry name" value="IspH"/>
    <property type="match status" value="1"/>
</dbReference>
<feature type="binding site" evidence="5">
    <location>
        <position position="12"/>
    </location>
    <ligand>
        <name>[4Fe-4S] cluster</name>
        <dbReference type="ChEBI" id="CHEBI:49883"/>
    </ligand>
</feature>
<dbReference type="STRING" id="838561.P344_04880"/>
<feature type="binding site" evidence="5">
    <location>
        <position position="234"/>
    </location>
    <ligand>
        <name>dimethylallyl diphosphate</name>
        <dbReference type="ChEBI" id="CHEBI:57623"/>
    </ligand>
</feature>
<comment type="similarity">
    <text evidence="5">Belongs to the IspH family.</text>
</comment>
<feature type="binding site" evidence="5">
    <location>
        <position position="232"/>
    </location>
    <ligand>
        <name>(2E)-4-hydroxy-3-methylbut-2-enyl diphosphate</name>
        <dbReference type="ChEBI" id="CHEBI:128753"/>
    </ligand>
</feature>
<dbReference type="KEGG" id="smir:SMM_0813"/>
<dbReference type="PANTHER" id="PTHR30426:SF0">
    <property type="entry name" value="4-HYDROXY-3-METHYLBUT-2-ENYL DIPHOSPHATE REDUCTASE"/>
    <property type="match status" value="1"/>
</dbReference>
<feature type="binding site" evidence="5">
    <location>
        <position position="83"/>
    </location>
    <ligand>
        <name>isopentenyl diphosphate</name>
        <dbReference type="ChEBI" id="CHEBI:128769"/>
    </ligand>
</feature>